<organism evidence="1 2">
    <name type="scientific">Klebsiella phage phi1_175008</name>
    <dbReference type="NCBI Taxonomy" id="3127744"/>
    <lineage>
        <taxon>Viruses</taxon>
        <taxon>Duplodnaviria</taxon>
        <taxon>Heunggongvirae</taxon>
        <taxon>Uroviricota</taxon>
        <taxon>Caudoviricetes</taxon>
        <taxon>Stephanstirmvirinae</taxon>
    </lineage>
</organism>
<sequence length="138" mass="15827">MLKRLWNWVWDVDEVRTAERLRTSVSGLPLVTFRSSLSGWSMGHTEEGLRGAAIAMSITQLGNNIESIKSLLKREYDDYLSEEDYKNLVASVQTRLEQGGYYLDTRRNRAGHLDFVRVPWSEEDKEIITKLLASYLGG</sequence>
<dbReference type="EMBL" id="PQ360875">
    <property type="protein sequence ID" value="XKX17400.1"/>
    <property type="molecule type" value="Genomic_DNA"/>
</dbReference>
<gene>
    <name evidence="1" type="ORF">MVUOKPPV_CDS0003</name>
</gene>
<evidence type="ECO:0000313" key="2">
    <source>
        <dbReference type="Proteomes" id="UP001365931"/>
    </source>
</evidence>
<dbReference type="Proteomes" id="UP001365931">
    <property type="component" value="Segment"/>
</dbReference>
<proteinExistence type="predicted"/>
<name>A0ACD5FS75_9CAUD</name>
<accession>A0ACD5FS75</accession>
<reference evidence="1" key="1">
    <citation type="submission" date="2024-09" db="EMBL/GenBank/DDBJ databases">
        <title>The complete genome of Klebsiella pneumoniae phage phi1_175008.</title>
        <authorList>
            <person name="Li J."/>
            <person name="Feng Y."/>
            <person name="Zong Z."/>
        </authorList>
    </citation>
    <scope>NUCLEOTIDE SEQUENCE</scope>
</reference>
<evidence type="ECO:0000313" key="1">
    <source>
        <dbReference type="EMBL" id="XKX17400.1"/>
    </source>
</evidence>
<protein>
    <submittedName>
        <fullName evidence="1">Uncharacterized protein</fullName>
    </submittedName>
</protein>